<dbReference type="PANTHER" id="PTHR10131:SF94">
    <property type="entry name" value="TNF RECEPTOR-ASSOCIATED FACTOR 4"/>
    <property type="match status" value="1"/>
</dbReference>
<dbReference type="SUPFAM" id="SSF49599">
    <property type="entry name" value="TRAF domain-like"/>
    <property type="match status" value="2"/>
</dbReference>
<dbReference type="Gene3D" id="1.20.5.1230">
    <property type="entry name" value="Apolipoprotein A-I"/>
    <property type="match status" value="1"/>
</dbReference>
<evidence type="ECO:0000259" key="6">
    <source>
        <dbReference type="PROSITE" id="PS50145"/>
    </source>
</evidence>
<dbReference type="InterPro" id="IPR001293">
    <property type="entry name" value="Znf_TRAF"/>
</dbReference>
<dbReference type="EMBL" id="CALNXK010000046">
    <property type="protein sequence ID" value="CAH3129411.1"/>
    <property type="molecule type" value="Genomic_DNA"/>
</dbReference>
<evidence type="ECO:0000256" key="5">
    <source>
        <dbReference type="SAM" id="Coils"/>
    </source>
</evidence>
<keyword evidence="1 4" id="KW-0479">Metal-binding</keyword>
<feature type="domain" description="TRAF-type" evidence="6">
    <location>
        <begin position="39"/>
        <end position="92"/>
    </location>
</feature>
<evidence type="ECO:0000256" key="2">
    <source>
        <dbReference type="ARBA" id="ARBA00022771"/>
    </source>
</evidence>
<dbReference type="Proteomes" id="UP001159405">
    <property type="component" value="Unassembled WGS sequence"/>
</dbReference>
<feature type="zinc finger region" description="TRAF-type" evidence="4">
    <location>
        <begin position="39"/>
        <end position="92"/>
    </location>
</feature>
<reference evidence="7 8" key="1">
    <citation type="submission" date="2022-05" db="EMBL/GenBank/DDBJ databases">
        <authorList>
            <consortium name="Genoscope - CEA"/>
            <person name="William W."/>
        </authorList>
    </citation>
    <scope>NUCLEOTIDE SEQUENCE [LARGE SCALE GENOMIC DNA]</scope>
</reference>
<keyword evidence="5" id="KW-0175">Coiled coil</keyword>
<dbReference type="SUPFAM" id="SSF58113">
    <property type="entry name" value="Apolipoprotein A-I"/>
    <property type="match status" value="1"/>
</dbReference>
<evidence type="ECO:0000256" key="3">
    <source>
        <dbReference type="ARBA" id="ARBA00022833"/>
    </source>
</evidence>
<keyword evidence="2 4" id="KW-0863">Zinc-finger</keyword>
<sequence>MTSSLLFHQLAERKILSHVIKCPSECCEWTGELREKENHLTSCPWKIVSCTYEKCGENVTRKDLTEHVADMCVWRILRCLHCAEHHPQCQMEAHLENCEGLLTACPNNCGIKIASDKVSDHINNTCPLTEVPCPYNWLGCFLKIQREVLESHLEGEIRYHLHLNSCKLNDTKDEVRNLQLEVAERAKAVQNQFEERVQALQNHFDDRLQALQNRFEESVQALENHFEERVKLLTVTSDKLRKNLSFTRIICAVAVVILAALSGMSNQKSAVSDSITTMDRSFDTQSKLEMKVNEVEKGLKSELIDLRSQLGKKVDEANKYFEAVSLNMSNHESAISDFKTKMDRSVERQSKLEMKMSEVEEGLRGDLIDLRSQLGKKVDEANKYFEAVSLNMSNHESAVSDFKTKMESRVTDVQTKVEGKLDEAHKHLKEKADLLTLDSGNHKQKIREFETKIQALATRLDSARVYCDEKATDYGNVYFANVVGSIMSLNLHKVECPQGFFLAKFEIDKEKVNEGMAYNVPLSPRTRYLYRCCKFIL</sequence>
<feature type="coiled-coil region" evidence="5">
    <location>
        <begin position="168"/>
        <end position="228"/>
    </location>
</feature>
<keyword evidence="3 4" id="KW-0862">Zinc</keyword>
<dbReference type="PROSITE" id="PS50145">
    <property type="entry name" value="ZF_TRAF"/>
    <property type="match status" value="2"/>
</dbReference>
<evidence type="ECO:0000256" key="4">
    <source>
        <dbReference type="PROSITE-ProRule" id="PRU00207"/>
    </source>
</evidence>
<proteinExistence type="predicted"/>
<name>A0ABN8P4X4_9CNID</name>
<protein>
    <recommendedName>
        <fullName evidence="6">TRAF-type domain-containing protein</fullName>
    </recommendedName>
</protein>
<dbReference type="Gene3D" id="1.20.120.20">
    <property type="entry name" value="Apolipoprotein"/>
    <property type="match status" value="1"/>
</dbReference>
<accession>A0ABN8P4X4</accession>
<dbReference type="InterPro" id="IPR013083">
    <property type="entry name" value="Znf_RING/FYVE/PHD"/>
</dbReference>
<keyword evidence="8" id="KW-1185">Reference proteome</keyword>
<feature type="domain" description="TRAF-type" evidence="6">
    <location>
        <begin position="93"/>
        <end position="150"/>
    </location>
</feature>
<gene>
    <name evidence="7" type="ORF">PLOB_00034130</name>
</gene>
<organism evidence="7 8">
    <name type="scientific">Porites lobata</name>
    <dbReference type="NCBI Taxonomy" id="104759"/>
    <lineage>
        <taxon>Eukaryota</taxon>
        <taxon>Metazoa</taxon>
        <taxon>Cnidaria</taxon>
        <taxon>Anthozoa</taxon>
        <taxon>Hexacorallia</taxon>
        <taxon>Scleractinia</taxon>
        <taxon>Fungiina</taxon>
        <taxon>Poritidae</taxon>
        <taxon>Porites</taxon>
    </lineage>
</organism>
<evidence type="ECO:0000256" key="1">
    <source>
        <dbReference type="ARBA" id="ARBA00022723"/>
    </source>
</evidence>
<feature type="zinc finger region" description="TRAF-type" evidence="4">
    <location>
        <begin position="93"/>
        <end position="150"/>
    </location>
</feature>
<evidence type="ECO:0000313" key="8">
    <source>
        <dbReference type="Proteomes" id="UP001159405"/>
    </source>
</evidence>
<evidence type="ECO:0000313" key="7">
    <source>
        <dbReference type="EMBL" id="CAH3129411.1"/>
    </source>
</evidence>
<comment type="caution">
    <text evidence="7">The sequence shown here is derived from an EMBL/GenBank/DDBJ whole genome shotgun (WGS) entry which is preliminary data.</text>
</comment>
<dbReference type="PANTHER" id="PTHR10131">
    <property type="entry name" value="TNF RECEPTOR ASSOCIATED FACTOR"/>
    <property type="match status" value="1"/>
</dbReference>
<dbReference type="Gene3D" id="3.30.40.10">
    <property type="entry name" value="Zinc/RING finger domain, C3HC4 (zinc finger)"/>
    <property type="match status" value="2"/>
</dbReference>
<dbReference type="Pfam" id="PF02176">
    <property type="entry name" value="zf-TRAF"/>
    <property type="match status" value="1"/>
</dbReference>